<evidence type="ECO:0000313" key="5">
    <source>
        <dbReference type="Proteomes" id="UP001596470"/>
    </source>
</evidence>
<gene>
    <name evidence="4" type="ORF">ACFQS3_15365</name>
</gene>
<comment type="function">
    <text evidence="3">Nucleoside triphosphate pyrophosphatase. May have a dual role in cell division arrest and in preventing the incorporation of modified nucleotides into cellular nucleic acids.</text>
</comment>
<feature type="active site" description="Proton acceptor" evidence="3">
    <location>
        <position position="85"/>
    </location>
</feature>
<dbReference type="GO" id="GO:0016787">
    <property type="term" value="F:hydrolase activity"/>
    <property type="evidence" value="ECO:0007669"/>
    <property type="project" value="UniProtKB-KW"/>
</dbReference>
<reference evidence="5" key="1">
    <citation type="journal article" date="2019" name="Int. J. Syst. Evol. Microbiol.">
        <title>The Global Catalogue of Microorganisms (GCM) 10K type strain sequencing project: providing services to taxonomists for standard genome sequencing and annotation.</title>
        <authorList>
            <consortium name="The Broad Institute Genomics Platform"/>
            <consortium name="The Broad Institute Genome Sequencing Center for Infectious Disease"/>
            <person name="Wu L."/>
            <person name="Ma J."/>
        </authorList>
    </citation>
    <scope>NUCLEOTIDE SEQUENCE [LARGE SCALE GENOMIC DNA]</scope>
    <source>
        <strain evidence="5">KACC 12634</strain>
    </source>
</reference>
<dbReference type="EC" id="3.6.1.9" evidence="3"/>
<dbReference type="EMBL" id="JBHSYS010000003">
    <property type="protein sequence ID" value="MFC6958582.1"/>
    <property type="molecule type" value="Genomic_DNA"/>
</dbReference>
<dbReference type="Proteomes" id="UP001596470">
    <property type="component" value="Unassembled WGS sequence"/>
</dbReference>
<evidence type="ECO:0000256" key="1">
    <source>
        <dbReference type="ARBA" id="ARBA00001968"/>
    </source>
</evidence>
<dbReference type="InterPro" id="IPR029001">
    <property type="entry name" value="ITPase-like_fam"/>
</dbReference>
<comment type="subcellular location">
    <subcellularLocation>
        <location evidence="3">Cytoplasm</location>
    </subcellularLocation>
</comment>
<dbReference type="InterPro" id="IPR003697">
    <property type="entry name" value="Maf-like"/>
</dbReference>
<protein>
    <recommendedName>
        <fullName evidence="3">Nucleoside triphosphate pyrophosphatase</fullName>
        <ecNumber evidence="3">3.6.1.9</ecNumber>
    </recommendedName>
    <alternativeName>
        <fullName evidence="3">Nucleotide pyrophosphatase</fullName>
        <shortName evidence="3">Nucleotide PPase</shortName>
    </alternativeName>
</protein>
<evidence type="ECO:0000256" key="3">
    <source>
        <dbReference type="HAMAP-Rule" id="MF_00528"/>
    </source>
</evidence>
<dbReference type="Pfam" id="PF02545">
    <property type="entry name" value="Maf"/>
    <property type="match status" value="1"/>
</dbReference>
<comment type="cofactor">
    <cofactor evidence="1 3">
        <name>a divalent metal cation</name>
        <dbReference type="ChEBI" id="CHEBI:60240"/>
    </cofactor>
</comment>
<dbReference type="NCBIfam" id="TIGR00172">
    <property type="entry name" value="maf"/>
    <property type="match status" value="1"/>
</dbReference>
<evidence type="ECO:0000313" key="4">
    <source>
        <dbReference type="EMBL" id="MFC6958582.1"/>
    </source>
</evidence>
<name>A0ABW2D8D1_9ACTN</name>
<dbReference type="PANTHER" id="PTHR43213">
    <property type="entry name" value="BIFUNCTIONAL DTTP/UTP PYROPHOSPHATASE/METHYLTRANSFERASE PROTEIN-RELATED"/>
    <property type="match status" value="1"/>
</dbReference>
<proteinExistence type="inferred from homology"/>
<comment type="caution">
    <text evidence="3">Lacks conserved residue(s) required for the propagation of feature annotation.</text>
</comment>
<comment type="catalytic activity">
    <reaction evidence="3">
        <text>a ribonucleoside 5'-triphosphate + H2O = a ribonucleoside 5'-phosphate + diphosphate + H(+)</text>
        <dbReference type="Rhea" id="RHEA:23996"/>
        <dbReference type="ChEBI" id="CHEBI:15377"/>
        <dbReference type="ChEBI" id="CHEBI:15378"/>
        <dbReference type="ChEBI" id="CHEBI:33019"/>
        <dbReference type="ChEBI" id="CHEBI:58043"/>
        <dbReference type="ChEBI" id="CHEBI:61557"/>
        <dbReference type="EC" id="3.6.1.9"/>
    </reaction>
</comment>
<keyword evidence="3" id="KW-0963">Cytoplasm</keyword>
<keyword evidence="5" id="KW-1185">Reference proteome</keyword>
<accession>A0ABW2D8D1</accession>
<organism evidence="4 5">
    <name type="scientific">Glycomyces mayteni</name>
    <dbReference type="NCBI Taxonomy" id="543887"/>
    <lineage>
        <taxon>Bacteria</taxon>
        <taxon>Bacillati</taxon>
        <taxon>Actinomycetota</taxon>
        <taxon>Actinomycetes</taxon>
        <taxon>Glycomycetales</taxon>
        <taxon>Glycomycetaceae</taxon>
        <taxon>Glycomyces</taxon>
    </lineage>
</organism>
<keyword evidence="2 3" id="KW-0378">Hydrolase</keyword>
<dbReference type="SUPFAM" id="SSF52972">
    <property type="entry name" value="ITPase-like"/>
    <property type="match status" value="1"/>
</dbReference>
<dbReference type="HAMAP" id="MF_00528">
    <property type="entry name" value="Maf"/>
    <property type="match status" value="1"/>
</dbReference>
<evidence type="ECO:0000256" key="2">
    <source>
        <dbReference type="ARBA" id="ARBA00022801"/>
    </source>
</evidence>
<dbReference type="Gene3D" id="3.90.950.10">
    <property type="match status" value="1"/>
</dbReference>
<keyword evidence="3" id="KW-0546">Nucleotide metabolism</keyword>
<dbReference type="RefSeq" id="WP_382352017.1">
    <property type="nucleotide sequence ID" value="NZ_JBHMBP010000003.1"/>
</dbReference>
<comment type="similarity">
    <text evidence="3">Belongs to the Maf family.</text>
</comment>
<dbReference type="CDD" id="cd00555">
    <property type="entry name" value="Maf"/>
    <property type="match status" value="1"/>
</dbReference>
<comment type="catalytic activity">
    <reaction evidence="3">
        <text>a 2'-deoxyribonucleoside 5'-triphosphate + H2O = a 2'-deoxyribonucleoside 5'-phosphate + diphosphate + H(+)</text>
        <dbReference type="Rhea" id="RHEA:44644"/>
        <dbReference type="ChEBI" id="CHEBI:15377"/>
        <dbReference type="ChEBI" id="CHEBI:15378"/>
        <dbReference type="ChEBI" id="CHEBI:33019"/>
        <dbReference type="ChEBI" id="CHEBI:61560"/>
        <dbReference type="ChEBI" id="CHEBI:65317"/>
        <dbReference type="EC" id="3.6.1.9"/>
    </reaction>
</comment>
<sequence length="211" mass="22632">MARHRRPRPPGDRPLTRPFVLASQSPARRALLEAAGIDPLVIVSGVDESRVMGHDPAELASALAELKAQAVLDQVSPGSLVLGCDSVLHFGHEILGKPEGPEEATSRWKRMRGNSGTLYTGHCLIDTAADRQIVRASGTAVHFAEVSDEEIAAYVATGEPLHVAGSFTLDGYGSAFIDRIDGDPGTVIGLSMPLLRNMLGELELTLHQLWR</sequence>
<comment type="caution">
    <text evidence="4">The sequence shown here is derived from an EMBL/GenBank/DDBJ whole genome shotgun (WGS) entry which is preliminary data.</text>
</comment>
<dbReference type="PIRSF" id="PIRSF006305">
    <property type="entry name" value="Maf"/>
    <property type="match status" value="1"/>
</dbReference>
<dbReference type="PANTHER" id="PTHR43213:SF5">
    <property type="entry name" value="BIFUNCTIONAL DTTP_UTP PYROPHOSPHATASE_METHYLTRANSFERASE PROTEIN-RELATED"/>
    <property type="match status" value="1"/>
</dbReference>